<dbReference type="Proteomes" id="UP000066480">
    <property type="component" value="Chromosome"/>
</dbReference>
<dbReference type="AlphaFoldDB" id="A0A0K1JIE4"/>
<dbReference type="KEGG" id="lmoi:VV02_11540"/>
<keyword evidence="2" id="KW-0012">Acyltransferase</keyword>
<dbReference type="GO" id="GO:0006654">
    <property type="term" value="P:phosphatidic acid biosynthetic process"/>
    <property type="evidence" value="ECO:0007669"/>
    <property type="project" value="TreeGrafter"/>
</dbReference>
<gene>
    <name evidence="5" type="ORF">VV02_11540</name>
</gene>
<feature type="compositionally biased region" description="Basic and acidic residues" evidence="3">
    <location>
        <begin position="224"/>
        <end position="238"/>
    </location>
</feature>
<dbReference type="CDD" id="cd07989">
    <property type="entry name" value="LPLAT_AGPAT-like"/>
    <property type="match status" value="1"/>
</dbReference>
<evidence type="ECO:0000313" key="6">
    <source>
        <dbReference type="Proteomes" id="UP000066480"/>
    </source>
</evidence>
<dbReference type="SUPFAM" id="SSF69593">
    <property type="entry name" value="Glycerol-3-phosphate (1)-acyltransferase"/>
    <property type="match status" value="1"/>
</dbReference>
<feature type="compositionally biased region" description="Basic residues" evidence="3">
    <location>
        <begin position="239"/>
        <end position="249"/>
    </location>
</feature>
<evidence type="ECO:0000313" key="5">
    <source>
        <dbReference type="EMBL" id="AKU16348.1"/>
    </source>
</evidence>
<dbReference type="EMBL" id="CP011112">
    <property type="protein sequence ID" value="AKU16348.1"/>
    <property type="molecule type" value="Genomic_DNA"/>
</dbReference>
<dbReference type="GO" id="GO:0003841">
    <property type="term" value="F:1-acylglycerol-3-phosphate O-acyltransferase activity"/>
    <property type="evidence" value="ECO:0007669"/>
    <property type="project" value="TreeGrafter"/>
</dbReference>
<keyword evidence="6" id="KW-1185">Reference proteome</keyword>
<evidence type="ECO:0000256" key="3">
    <source>
        <dbReference type="SAM" id="MobiDB-lite"/>
    </source>
</evidence>
<dbReference type="PATRIC" id="fig|571913.6.peg.2350"/>
<feature type="region of interest" description="Disordered" evidence="3">
    <location>
        <begin position="224"/>
        <end position="249"/>
    </location>
</feature>
<keyword evidence="1" id="KW-0808">Transferase</keyword>
<evidence type="ECO:0000256" key="2">
    <source>
        <dbReference type="ARBA" id="ARBA00023315"/>
    </source>
</evidence>
<evidence type="ECO:0000256" key="1">
    <source>
        <dbReference type="ARBA" id="ARBA00022679"/>
    </source>
</evidence>
<dbReference type="SMART" id="SM00563">
    <property type="entry name" value="PlsC"/>
    <property type="match status" value="1"/>
</dbReference>
<name>A0A0K1JIE4_9MICO</name>
<dbReference type="OrthoDB" id="9806008at2"/>
<organism evidence="5 6">
    <name type="scientific">Luteipulveratus mongoliensis</name>
    <dbReference type="NCBI Taxonomy" id="571913"/>
    <lineage>
        <taxon>Bacteria</taxon>
        <taxon>Bacillati</taxon>
        <taxon>Actinomycetota</taxon>
        <taxon>Actinomycetes</taxon>
        <taxon>Micrococcales</taxon>
        <taxon>Dermacoccaceae</taxon>
        <taxon>Luteipulveratus</taxon>
    </lineage>
</organism>
<sequence length="249" mass="26931">MREDITPLYRGIIASVRPLLQQVTLRDWGGAEHIPQTGGFVVAANHISNFDHFPLAHYLVDHGRAPHFLAKSSLFKPPGVKQIMSGTGQIPVFRGTHQASEALSAATDAIRGGACVCVYPEGTITREAGYWPMTGKSGAARIALETGCPLVPLAIWGTEKILPPYVGKFVPKVLPRKPVAVRVGPPVSLDDLQGEPITAAVLNQATDRLMDAITVLLEEIRGEQAPAHRFDPRTDTPARSKKTRGKKRA</sequence>
<accession>A0A0K1JIE4</accession>
<reference evidence="5 6" key="1">
    <citation type="submission" date="2015-03" db="EMBL/GenBank/DDBJ databases">
        <title>Luteipulveratus halotolerans sp. nov., a novel actinobacterium (Dermacoccaceae) from Sarawak, Malaysia.</title>
        <authorList>
            <person name="Juboi H."/>
            <person name="Basik A."/>
            <person name="Shamsul S.S."/>
            <person name="Arnold P."/>
            <person name="Schmitt E.K."/>
            <person name="Sanglier J.-J."/>
            <person name="Yeo T."/>
        </authorList>
    </citation>
    <scope>NUCLEOTIDE SEQUENCE [LARGE SCALE GENOMIC DNA]</scope>
    <source>
        <strain evidence="5 6">MN07-A0370</strain>
    </source>
</reference>
<protein>
    <recommendedName>
        <fullName evidence="4">Phospholipid/glycerol acyltransferase domain-containing protein</fullName>
    </recommendedName>
</protein>
<proteinExistence type="predicted"/>
<dbReference type="PANTHER" id="PTHR10434:SF55">
    <property type="entry name" value="POSSIBLE ACYLTRANSFERASE"/>
    <property type="match status" value="1"/>
</dbReference>
<dbReference type="PANTHER" id="PTHR10434">
    <property type="entry name" value="1-ACYL-SN-GLYCEROL-3-PHOSPHATE ACYLTRANSFERASE"/>
    <property type="match status" value="1"/>
</dbReference>
<dbReference type="Pfam" id="PF01553">
    <property type="entry name" value="Acyltransferase"/>
    <property type="match status" value="1"/>
</dbReference>
<evidence type="ECO:0000259" key="4">
    <source>
        <dbReference type="SMART" id="SM00563"/>
    </source>
</evidence>
<dbReference type="GO" id="GO:0005886">
    <property type="term" value="C:plasma membrane"/>
    <property type="evidence" value="ECO:0007669"/>
    <property type="project" value="TreeGrafter"/>
</dbReference>
<dbReference type="STRING" id="571913.VV02_11540"/>
<feature type="domain" description="Phospholipid/glycerol acyltransferase" evidence="4">
    <location>
        <begin position="40"/>
        <end position="158"/>
    </location>
</feature>
<dbReference type="InterPro" id="IPR002123">
    <property type="entry name" value="Plipid/glycerol_acylTrfase"/>
</dbReference>